<dbReference type="Proteomes" id="UP001189429">
    <property type="component" value="Unassembled WGS sequence"/>
</dbReference>
<comment type="caution">
    <text evidence="2">The sequence shown here is derived from an EMBL/GenBank/DDBJ whole genome shotgun (WGS) entry which is preliminary data.</text>
</comment>
<keyword evidence="3" id="KW-1185">Reference proteome</keyword>
<name>A0ABN9WQN8_9DINO</name>
<sequence>MGSHGNTHEAAPEEPPGGARRRSKKSARNSESLCICRCVIFRVSPFHSLHLPSWLAHNYRARIVEPWARPRRCRAKIRRARHKVVPFCAALDARTFRSCRCAGLGGDAGAQESDEEREERMGEEAEEEEEESAATKRPIPFRLLLKSYGPDPTSSEALRPTAAAWGRSETHKLGGRTARRRTTKMETERGVVGGGPRGMVHTRGHCPSPTTLPCYSPHPGEELGGDRQTDPDARRSDFPRRALQDESAAEESHPSDVRGRDYILRAPRRCF</sequence>
<reference evidence="2" key="1">
    <citation type="submission" date="2023-10" db="EMBL/GenBank/DDBJ databases">
        <authorList>
            <person name="Chen Y."/>
            <person name="Shah S."/>
            <person name="Dougan E. K."/>
            <person name="Thang M."/>
            <person name="Chan C."/>
        </authorList>
    </citation>
    <scope>NUCLEOTIDE SEQUENCE [LARGE SCALE GENOMIC DNA]</scope>
</reference>
<evidence type="ECO:0000313" key="2">
    <source>
        <dbReference type="EMBL" id="CAK0887875.1"/>
    </source>
</evidence>
<protein>
    <submittedName>
        <fullName evidence="2">Uncharacterized protein</fullName>
    </submittedName>
</protein>
<dbReference type="EMBL" id="CAUYUJ010018993">
    <property type="protein sequence ID" value="CAK0887875.1"/>
    <property type="molecule type" value="Genomic_DNA"/>
</dbReference>
<feature type="region of interest" description="Disordered" evidence="1">
    <location>
        <begin position="151"/>
        <end position="271"/>
    </location>
</feature>
<organism evidence="2 3">
    <name type="scientific">Prorocentrum cordatum</name>
    <dbReference type="NCBI Taxonomy" id="2364126"/>
    <lineage>
        <taxon>Eukaryota</taxon>
        <taxon>Sar</taxon>
        <taxon>Alveolata</taxon>
        <taxon>Dinophyceae</taxon>
        <taxon>Prorocentrales</taxon>
        <taxon>Prorocentraceae</taxon>
        <taxon>Prorocentrum</taxon>
    </lineage>
</organism>
<feature type="compositionally biased region" description="Basic and acidic residues" evidence="1">
    <location>
        <begin position="219"/>
        <end position="263"/>
    </location>
</feature>
<feature type="compositionally biased region" description="Basic residues" evidence="1">
    <location>
        <begin position="173"/>
        <end position="182"/>
    </location>
</feature>
<feature type="compositionally biased region" description="Basic and acidic residues" evidence="1">
    <location>
        <begin position="1"/>
        <end position="11"/>
    </location>
</feature>
<evidence type="ECO:0000313" key="3">
    <source>
        <dbReference type="Proteomes" id="UP001189429"/>
    </source>
</evidence>
<accession>A0ABN9WQN8</accession>
<feature type="region of interest" description="Disordered" evidence="1">
    <location>
        <begin position="106"/>
        <end position="136"/>
    </location>
</feature>
<gene>
    <name evidence="2" type="ORF">PCOR1329_LOCUS68801</name>
</gene>
<proteinExistence type="predicted"/>
<evidence type="ECO:0000256" key="1">
    <source>
        <dbReference type="SAM" id="MobiDB-lite"/>
    </source>
</evidence>
<feature type="region of interest" description="Disordered" evidence="1">
    <location>
        <begin position="1"/>
        <end position="24"/>
    </location>
</feature>